<comment type="caution">
    <text evidence="2">The sequence shown here is derived from an EMBL/GenBank/DDBJ whole genome shotgun (WGS) entry which is preliminary data.</text>
</comment>
<dbReference type="Proteomes" id="UP000324222">
    <property type="component" value="Unassembled WGS sequence"/>
</dbReference>
<feature type="region of interest" description="Disordered" evidence="1">
    <location>
        <begin position="54"/>
        <end position="73"/>
    </location>
</feature>
<feature type="compositionally biased region" description="Basic and acidic residues" evidence="1">
    <location>
        <begin position="54"/>
        <end position="65"/>
    </location>
</feature>
<proteinExistence type="predicted"/>
<accession>A0A5B7GP09</accession>
<evidence type="ECO:0000313" key="2">
    <source>
        <dbReference type="EMBL" id="MPC61841.1"/>
    </source>
</evidence>
<gene>
    <name evidence="2" type="ORF">E2C01_055918</name>
</gene>
<dbReference type="AlphaFoldDB" id="A0A5B7GP09"/>
<name>A0A5B7GP09_PORTR</name>
<reference evidence="2 3" key="1">
    <citation type="submission" date="2019-05" db="EMBL/GenBank/DDBJ databases">
        <title>Another draft genome of Portunus trituberculatus and its Hox gene families provides insights of decapod evolution.</title>
        <authorList>
            <person name="Jeong J.-H."/>
            <person name="Song I."/>
            <person name="Kim S."/>
            <person name="Choi T."/>
            <person name="Kim D."/>
            <person name="Ryu S."/>
            <person name="Kim W."/>
        </authorList>
    </citation>
    <scope>NUCLEOTIDE SEQUENCE [LARGE SCALE GENOMIC DNA]</scope>
    <source>
        <tissue evidence="2">Muscle</tissue>
    </source>
</reference>
<dbReference type="EMBL" id="VSRR010018999">
    <property type="protein sequence ID" value="MPC61841.1"/>
    <property type="molecule type" value="Genomic_DNA"/>
</dbReference>
<keyword evidence="3" id="KW-1185">Reference proteome</keyword>
<protein>
    <submittedName>
        <fullName evidence="2">Uncharacterized protein</fullName>
    </submittedName>
</protein>
<evidence type="ECO:0000313" key="3">
    <source>
        <dbReference type="Proteomes" id="UP000324222"/>
    </source>
</evidence>
<evidence type="ECO:0000256" key="1">
    <source>
        <dbReference type="SAM" id="MobiDB-lite"/>
    </source>
</evidence>
<organism evidence="2 3">
    <name type="scientific">Portunus trituberculatus</name>
    <name type="common">Swimming crab</name>
    <name type="synonym">Neptunus trituberculatus</name>
    <dbReference type="NCBI Taxonomy" id="210409"/>
    <lineage>
        <taxon>Eukaryota</taxon>
        <taxon>Metazoa</taxon>
        <taxon>Ecdysozoa</taxon>
        <taxon>Arthropoda</taxon>
        <taxon>Crustacea</taxon>
        <taxon>Multicrustacea</taxon>
        <taxon>Malacostraca</taxon>
        <taxon>Eumalacostraca</taxon>
        <taxon>Eucarida</taxon>
        <taxon>Decapoda</taxon>
        <taxon>Pleocyemata</taxon>
        <taxon>Brachyura</taxon>
        <taxon>Eubrachyura</taxon>
        <taxon>Portunoidea</taxon>
        <taxon>Portunidae</taxon>
        <taxon>Portuninae</taxon>
        <taxon>Portunus</taxon>
    </lineage>
</organism>
<sequence length="73" mass="8654">MVGDWGLKVLVKAGAGMLEMKARNRNELDQMAVLKRKKRMRTYDMIENRSGLKNRRDSIRSENRRNIFGRRKC</sequence>